<dbReference type="Proteomes" id="UP001479436">
    <property type="component" value="Unassembled WGS sequence"/>
</dbReference>
<proteinExistence type="predicted"/>
<dbReference type="EMBL" id="JASJQH010011029">
    <property type="protein sequence ID" value="KAK9667567.1"/>
    <property type="molecule type" value="Genomic_DNA"/>
</dbReference>
<name>A0ABR2VK35_9FUNG</name>
<gene>
    <name evidence="1" type="ORF">K7432_017685</name>
</gene>
<reference evidence="1 2" key="1">
    <citation type="submission" date="2023-04" db="EMBL/GenBank/DDBJ databases">
        <title>Genome of Basidiobolus ranarum AG-B5.</title>
        <authorList>
            <person name="Stajich J.E."/>
            <person name="Carter-House D."/>
            <person name="Gryganskyi A."/>
        </authorList>
    </citation>
    <scope>NUCLEOTIDE SEQUENCE [LARGE SCALE GENOMIC DNA]</scope>
    <source>
        <strain evidence="1 2">AG-B5</strain>
    </source>
</reference>
<organism evidence="1 2">
    <name type="scientific">Basidiobolus ranarum</name>
    <dbReference type="NCBI Taxonomy" id="34480"/>
    <lineage>
        <taxon>Eukaryota</taxon>
        <taxon>Fungi</taxon>
        <taxon>Fungi incertae sedis</taxon>
        <taxon>Zoopagomycota</taxon>
        <taxon>Entomophthoromycotina</taxon>
        <taxon>Basidiobolomycetes</taxon>
        <taxon>Basidiobolales</taxon>
        <taxon>Basidiobolaceae</taxon>
        <taxon>Basidiobolus</taxon>
    </lineage>
</organism>
<keyword evidence="2" id="KW-1185">Reference proteome</keyword>
<evidence type="ECO:0000313" key="2">
    <source>
        <dbReference type="Proteomes" id="UP001479436"/>
    </source>
</evidence>
<sequence>MIGIISYEETIKILATAESKLSEFDTFTEVLLKKCDSTMQQSISVERVQWSNTYRAPMTSQQYKKQAIKIHSSLTSATTFHSVDVGTVHKNKQKTAKTPAIQVGSFC</sequence>
<evidence type="ECO:0000313" key="1">
    <source>
        <dbReference type="EMBL" id="KAK9667567.1"/>
    </source>
</evidence>
<accession>A0ABR2VK35</accession>
<protein>
    <submittedName>
        <fullName evidence="1">Uncharacterized protein</fullName>
    </submittedName>
</protein>
<comment type="caution">
    <text evidence="1">The sequence shown here is derived from an EMBL/GenBank/DDBJ whole genome shotgun (WGS) entry which is preliminary data.</text>
</comment>